<dbReference type="SMART" id="SM00530">
    <property type="entry name" value="HTH_XRE"/>
    <property type="match status" value="1"/>
</dbReference>
<dbReference type="PROSITE" id="PS50943">
    <property type="entry name" value="HTH_CROC1"/>
    <property type="match status" value="1"/>
</dbReference>
<proteinExistence type="predicted"/>
<accession>A0ABY5C0G0</accession>
<dbReference type="InterPro" id="IPR010982">
    <property type="entry name" value="Lambda_DNA-bd_dom_sf"/>
</dbReference>
<gene>
    <name evidence="2" type="ORF">M3M36_04300</name>
</gene>
<evidence type="ECO:0000259" key="1">
    <source>
        <dbReference type="PROSITE" id="PS50943"/>
    </source>
</evidence>
<dbReference type="Pfam" id="PF01381">
    <property type="entry name" value="HTH_3"/>
    <property type="match status" value="1"/>
</dbReference>
<dbReference type="RefSeq" id="WP_252773382.1">
    <property type="nucleotide sequence ID" value="NZ_CP097122.1"/>
</dbReference>
<name>A0ABY5C0G0_9LACO</name>
<dbReference type="SUPFAM" id="SSF47413">
    <property type="entry name" value="lambda repressor-like DNA-binding domains"/>
    <property type="match status" value="1"/>
</dbReference>
<dbReference type="CDD" id="cd00093">
    <property type="entry name" value="HTH_XRE"/>
    <property type="match status" value="1"/>
</dbReference>
<feature type="domain" description="HTH cro/C1-type" evidence="1">
    <location>
        <begin position="6"/>
        <end position="61"/>
    </location>
</feature>
<reference evidence="2" key="1">
    <citation type="submission" date="2022-05" db="EMBL/GenBank/DDBJ databases">
        <authorList>
            <person name="Oliphant S.A."/>
            <person name="Watson-Haigh N.S."/>
            <person name="Sumby K.M."/>
            <person name="Gardner J.M."/>
            <person name="Jiranek V."/>
        </authorList>
    </citation>
    <scope>NUCLEOTIDE SEQUENCE</scope>
    <source>
        <strain evidence="2">KI3_B9</strain>
    </source>
</reference>
<dbReference type="Proteomes" id="UP001056093">
    <property type="component" value="Chromosome"/>
</dbReference>
<sequence length="187" mass="21156">MEQNRIKQLRQEKKISLTKLASVVGISQPTLSRYESGYIKNGKHQVWQKLADFFDVPISHLQGLDTFSSQGIDLLIESLSRLNEKNNKENTPTIDGLALIVKLLCYHGNDDSVKALNSFFDNLNYFDPENPGVDLIVAEQAKENAEYKYLSTGGFSSTQALEKDTYKKAKMLIDSLSKLQTQQNKHK</sequence>
<organism evidence="2 3">
    <name type="scientific">Fructobacillus americanaquae</name>
    <dbReference type="NCBI Taxonomy" id="2940302"/>
    <lineage>
        <taxon>Bacteria</taxon>
        <taxon>Bacillati</taxon>
        <taxon>Bacillota</taxon>
        <taxon>Bacilli</taxon>
        <taxon>Lactobacillales</taxon>
        <taxon>Lactobacillaceae</taxon>
        <taxon>Fructobacillus</taxon>
    </lineage>
</organism>
<evidence type="ECO:0000313" key="2">
    <source>
        <dbReference type="EMBL" id="USS91559.1"/>
    </source>
</evidence>
<dbReference type="Gene3D" id="1.10.260.40">
    <property type="entry name" value="lambda repressor-like DNA-binding domains"/>
    <property type="match status" value="1"/>
</dbReference>
<evidence type="ECO:0000313" key="3">
    <source>
        <dbReference type="Proteomes" id="UP001056093"/>
    </source>
</evidence>
<dbReference type="EMBL" id="CP097122">
    <property type="protein sequence ID" value="USS91559.1"/>
    <property type="molecule type" value="Genomic_DNA"/>
</dbReference>
<keyword evidence="3" id="KW-1185">Reference proteome</keyword>
<protein>
    <submittedName>
        <fullName evidence="2">Helix-turn-helix transcriptional regulator</fullName>
    </submittedName>
</protein>
<dbReference type="InterPro" id="IPR001387">
    <property type="entry name" value="Cro/C1-type_HTH"/>
</dbReference>